<name>A0ABS0AZC4_9BACT</name>
<evidence type="ECO:0000313" key="1">
    <source>
        <dbReference type="EMBL" id="MBF5059488.1"/>
    </source>
</evidence>
<dbReference type="InterPro" id="IPR014942">
    <property type="entry name" value="AbiEii"/>
</dbReference>
<evidence type="ECO:0000313" key="2">
    <source>
        <dbReference type="Proteomes" id="UP001194714"/>
    </source>
</evidence>
<accession>A0ABS0AZC4</accession>
<dbReference type="RefSeq" id="WP_194847790.1">
    <property type="nucleotide sequence ID" value="NZ_JAAEJV010000024.1"/>
</dbReference>
<dbReference type="EMBL" id="JAAEJV010000024">
    <property type="protein sequence ID" value="MBF5059488.1"/>
    <property type="molecule type" value="Genomic_DNA"/>
</dbReference>
<sequence>MTQPAIQDLIHKYRDSPLKKKDVLREILQQSALLGLARQRFFEHAAFYGGTALRILYGLDRFSEDLDFSLLSPEAKFNFQPFLEGLRKEMSALGFHVEISAKKKAPPILSAFVKSNTLKLLLTIEEEGGAQKGIHPEEKIAIKLEVDTNPPLGFDVETKLVLNPTPFYILTYHPSDLFAGKMHAILCRNWKTRVKGRDWYDLVWFISKKTPAHLSHLAQRMYQSGHLPSKESLDHKKLLNLLGEKIESIDWEHAKNDVRSFLYDPKVLDSWSSPFFLDLISHLKTV</sequence>
<protein>
    <recommendedName>
        <fullName evidence="3">Nucleotidyl transferase AbiEii/AbiGii toxin family protein</fullName>
    </recommendedName>
</protein>
<proteinExistence type="predicted"/>
<reference evidence="1 2" key="1">
    <citation type="submission" date="2020-01" db="EMBL/GenBank/DDBJ databases">
        <title>Draft genome sequence of Cand. Neptunochlamydia vexilliferae K9.</title>
        <authorList>
            <person name="Schulz F."/>
            <person name="Koestlbacher S."/>
            <person name="Wascher F."/>
            <person name="Pizzetti I."/>
            <person name="Horn M."/>
        </authorList>
    </citation>
    <scope>NUCLEOTIDE SEQUENCE [LARGE SCALE GENOMIC DNA]</scope>
    <source>
        <strain evidence="1 2">K9</strain>
    </source>
</reference>
<dbReference type="Proteomes" id="UP001194714">
    <property type="component" value="Unassembled WGS sequence"/>
</dbReference>
<evidence type="ECO:0008006" key="3">
    <source>
        <dbReference type="Google" id="ProtNLM"/>
    </source>
</evidence>
<dbReference type="Gene3D" id="3.10.450.620">
    <property type="entry name" value="JHP933, nucleotidyltransferase-like core domain"/>
    <property type="match status" value="1"/>
</dbReference>
<dbReference type="Pfam" id="PF08843">
    <property type="entry name" value="AbiEii"/>
    <property type="match status" value="1"/>
</dbReference>
<organism evidence="1 2">
    <name type="scientific">Candidatus Neptunichlamydia vexilliferae</name>
    <dbReference type="NCBI Taxonomy" id="1651774"/>
    <lineage>
        <taxon>Bacteria</taxon>
        <taxon>Pseudomonadati</taxon>
        <taxon>Chlamydiota</taxon>
        <taxon>Chlamydiia</taxon>
        <taxon>Parachlamydiales</taxon>
        <taxon>Simkaniaceae</taxon>
        <taxon>Candidatus Neptunichlamydia</taxon>
    </lineage>
</organism>
<comment type="caution">
    <text evidence="1">The sequence shown here is derived from an EMBL/GenBank/DDBJ whole genome shotgun (WGS) entry which is preliminary data.</text>
</comment>
<gene>
    <name evidence="1" type="ORF">NEPTK9_001002</name>
</gene>
<keyword evidence="2" id="KW-1185">Reference proteome</keyword>